<evidence type="ECO:0000313" key="6">
    <source>
        <dbReference type="Proteomes" id="UP000063699"/>
    </source>
</evidence>
<dbReference type="AlphaFoldDB" id="A0A0N9I1S7"/>
<feature type="domain" description="GHMP kinase N-terminal" evidence="3">
    <location>
        <begin position="79"/>
        <end position="140"/>
    </location>
</feature>
<feature type="domain" description="GHMP kinase C-terminal" evidence="4">
    <location>
        <begin position="210"/>
        <end position="277"/>
    </location>
</feature>
<accession>A0A0N9I1S7</accession>
<keyword evidence="1" id="KW-0808">Transferase</keyword>
<dbReference type="Proteomes" id="UP000063699">
    <property type="component" value="Chromosome"/>
</dbReference>
<dbReference type="Gene3D" id="3.30.230.10">
    <property type="match status" value="1"/>
</dbReference>
<dbReference type="STRING" id="860235.AOZ06_41540"/>
<dbReference type="OrthoDB" id="4548147at2"/>
<dbReference type="GO" id="GO:0016301">
    <property type="term" value="F:kinase activity"/>
    <property type="evidence" value="ECO:0007669"/>
    <property type="project" value="UniProtKB-KW"/>
</dbReference>
<evidence type="ECO:0000259" key="4">
    <source>
        <dbReference type="Pfam" id="PF08544"/>
    </source>
</evidence>
<dbReference type="Pfam" id="PF00288">
    <property type="entry name" value="GHMP_kinases_N"/>
    <property type="match status" value="1"/>
</dbReference>
<dbReference type="InterPro" id="IPR006204">
    <property type="entry name" value="GHMP_kinase_N_dom"/>
</dbReference>
<dbReference type="GO" id="GO:0005524">
    <property type="term" value="F:ATP binding"/>
    <property type="evidence" value="ECO:0007669"/>
    <property type="project" value="InterPro"/>
</dbReference>
<name>A0A0N9I1S7_9PSEU</name>
<dbReference type="PIRSF" id="PIRSF033887">
    <property type="entry name" value="PduX"/>
    <property type="match status" value="1"/>
</dbReference>
<dbReference type="SUPFAM" id="SSF54211">
    <property type="entry name" value="Ribosomal protein S5 domain 2-like"/>
    <property type="match status" value="1"/>
</dbReference>
<reference evidence="5 6" key="1">
    <citation type="submission" date="2015-07" db="EMBL/GenBank/DDBJ databases">
        <title>Genome sequencing of Kibdelosporangium phytohabitans.</title>
        <authorList>
            <person name="Qin S."/>
            <person name="Xing K."/>
        </authorList>
    </citation>
    <scope>NUCLEOTIDE SEQUENCE [LARGE SCALE GENOMIC DNA]</scope>
    <source>
        <strain evidence="5 6">KLBMP1111</strain>
    </source>
</reference>
<protein>
    <submittedName>
        <fullName evidence="5">Uncharacterized protein</fullName>
    </submittedName>
</protein>
<evidence type="ECO:0000256" key="1">
    <source>
        <dbReference type="ARBA" id="ARBA00022679"/>
    </source>
</evidence>
<keyword evidence="6" id="KW-1185">Reference proteome</keyword>
<dbReference type="InterPro" id="IPR014721">
    <property type="entry name" value="Ribsml_uS5_D2-typ_fold_subgr"/>
</dbReference>
<organism evidence="5 6">
    <name type="scientific">Kibdelosporangium phytohabitans</name>
    <dbReference type="NCBI Taxonomy" id="860235"/>
    <lineage>
        <taxon>Bacteria</taxon>
        <taxon>Bacillati</taxon>
        <taxon>Actinomycetota</taxon>
        <taxon>Actinomycetes</taxon>
        <taxon>Pseudonocardiales</taxon>
        <taxon>Pseudonocardiaceae</taxon>
        <taxon>Kibdelosporangium</taxon>
    </lineage>
</organism>
<dbReference type="RefSeq" id="WP_054294385.1">
    <property type="nucleotide sequence ID" value="NZ_CP012752.1"/>
</dbReference>
<dbReference type="EMBL" id="CP012752">
    <property type="protein sequence ID" value="ALG12492.1"/>
    <property type="molecule type" value="Genomic_DNA"/>
</dbReference>
<proteinExistence type="predicted"/>
<evidence type="ECO:0000259" key="3">
    <source>
        <dbReference type="Pfam" id="PF00288"/>
    </source>
</evidence>
<evidence type="ECO:0000313" key="5">
    <source>
        <dbReference type="EMBL" id="ALG12492.1"/>
    </source>
</evidence>
<dbReference type="KEGG" id="kphy:AOZ06_41540"/>
<evidence type="ECO:0000256" key="2">
    <source>
        <dbReference type="ARBA" id="ARBA00022777"/>
    </source>
</evidence>
<dbReference type="InterPro" id="IPR020568">
    <property type="entry name" value="Ribosomal_Su5_D2-typ_SF"/>
</dbReference>
<dbReference type="InterPro" id="IPR012363">
    <property type="entry name" value="PduX"/>
</dbReference>
<gene>
    <name evidence="5" type="ORF">AOZ06_41540</name>
</gene>
<sequence>MSESLSCGAFVGVERRTGTGTAPGTFGELLQGVLPDGRHFLVTLPITRGTSAEFRWEPDTTGLTVVPDDRHKAARLTARMFERFAAPGGGVLTLRSDLLPGKGMASSSADLVASARAVGDALGISLRSRDIEDLLRGIEPSDGVMHPGAVAFYHREVRLRERLGELPPLTIVGIDEGDEIDTIAFNRITHQFPASERAAYAALLDTLGAAVRARDVSTIGQVATASALRNQRLCPKRMLEPLVGVCEDVGGAGIAAAHSGTVLGILLDERDPAYPDRLAAAVRACTELGTVSIDHTGRPAGARTGRA</sequence>
<dbReference type="InterPro" id="IPR013750">
    <property type="entry name" value="GHMP_kinase_C_dom"/>
</dbReference>
<dbReference type="Pfam" id="PF08544">
    <property type="entry name" value="GHMP_kinases_C"/>
    <property type="match status" value="1"/>
</dbReference>
<keyword evidence="2" id="KW-0418">Kinase</keyword>